<feature type="transmembrane region" description="Helical" evidence="1">
    <location>
        <begin position="46"/>
        <end position="70"/>
    </location>
</feature>
<gene>
    <name evidence="3" type="ORF">UABAM_05294</name>
</gene>
<feature type="transmembrane region" description="Helical" evidence="1">
    <location>
        <begin position="9"/>
        <end position="26"/>
    </location>
</feature>
<feature type="transmembrane region" description="Helical" evidence="1">
    <location>
        <begin position="350"/>
        <end position="372"/>
    </location>
</feature>
<dbReference type="PANTHER" id="PTHR36927:SF3">
    <property type="entry name" value="GLUCANS BIOSYNTHESIS PROTEIN C"/>
    <property type="match status" value="1"/>
</dbReference>
<accession>A0A5S9F752</accession>
<dbReference type="OrthoDB" id="7375713at2"/>
<dbReference type="PANTHER" id="PTHR36927">
    <property type="entry name" value="BLR4337 PROTEIN"/>
    <property type="match status" value="1"/>
</dbReference>
<protein>
    <recommendedName>
        <fullName evidence="2">Acyltransferase 3 domain-containing protein</fullName>
    </recommendedName>
</protein>
<dbReference type="RefSeq" id="WP_151970928.1">
    <property type="nucleotide sequence ID" value="NZ_AP019860.1"/>
</dbReference>
<dbReference type="AlphaFoldDB" id="A0A5S9F752"/>
<feature type="transmembrane region" description="Helical" evidence="1">
    <location>
        <begin position="324"/>
        <end position="344"/>
    </location>
</feature>
<keyword evidence="1" id="KW-0812">Transmembrane</keyword>
<organism evidence="3 4">
    <name type="scientific">Uabimicrobium amorphum</name>
    <dbReference type="NCBI Taxonomy" id="2596890"/>
    <lineage>
        <taxon>Bacteria</taxon>
        <taxon>Pseudomonadati</taxon>
        <taxon>Planctomycetota</taxon>
        <taxon>Candidatus Uabimicrobiia</taxon>
        <taxon>Candidatus Uabimicrobiales</taxon>
        <taxon>Candidatus Uabimicrobiaceae</taxon>
        <taxon>Candidatus Uabimicrobium</taxon>
    </lineage>
</organism>
<dbReference type="InterPro" id="IPR050623">
    <property type="entry name" value="Glucan_succinyl_AcylTrfase"/>
</dbReference>
<evidence type="ECO:0000256" key="1">
    <source>
        <dbReference type="SAM" id="Phobius"/>
    </source>
</evidence>
<evidence type="ECO:0000313" key="4">
    <source>
        <dbReference type="Proteomes" id="UP000326354"/>
    </source>
</evidence>
<feature type="transmembrane region" description="Helical" evidence="1">
    <location>
        <begin position="192"/>
        <end position="210"/>
    </location>
</feature>
<proteinExistence type="predicted"/>
<feature type="domain" description="Acyltransferase 3" evidence="2">
    <location>
        <begin position="10"/>
        <end position="364"/>
    </location>
</feature>
<dbReference type="InterPro" id="IPR002656">
    <property type="entry name" value="Acyl_transf_3_dom"/>
</dbReference>
<dbReference type="Pfam" id="PF01757">
    <property type="entry name" value="Acyl_transf_3"/>
    <property type="match status" value="1"/>
</dbReference>
<sequence length="382" mass="44383">MDSDQPKRLYYLDWLRVLAILGVFLFHAVHPFDLVDWHIKNGDKSMLVTVVLIMVFPWAMPVFFFISGAGSWFSLQRRTGYRFAIERVQRLFVPFIVGSILLSPFQIYLEWIHKGKHSGTFLEFLPSFWQHITDPTILLSPSIFGRWGIHLWFLGFLFAFSVIAIPFFQWLKGERGQRFLSYLEALLQKKGGMLLFILPLFAIKLIFHPIPGQHGWAEFLYMFTFFVAGYIFYTKQVYMEIIHRDRNIFLCGGIFGVVIGIVTAVYGNPQQAISQPGSVEFYAIWLAFVLMSWCWAIYVVYLGSCYLNYSTPLLSYGQKIINPFYLLHQPVILFVAFYVVQLQLNLYLKLVIVVTTSFIICLSLLEGLILRIKPLRVLLGMK</sequence>
<reference evidence="3 4" key="1">
    <citation type="submission" date="2019-08" db="EMBL/GenBank/DDBJ databases">
        <title>Complete genome sequence of Candidatus Uab amorphum.</title>
        <authorList>
            <person name="Shiratori T."/>
            <person name="Suzuki S."/>
            <person name="Kakizawa Y."/>
            <person name="Ishida K."/>
        </authorList>
    </citation>
    <scope>NUCLEOTIDE SEQUENCE [LARGE SCALE GENOMIC DNA]</scope>
    <source>
        <strain evidence="3 4">SRT547</strain>
    </source>
</reference>
<keyword evidence="1" id="KW-0472">Membrane</keyword>
<evidence type="ECO:0000259" key="2">
    <source>
        <dbReference type="Pfam" id="PF01757"/>
    </source>
</evidence>
<keyword evidence="1" id="KW-1133">Transmembrane helix</keyword>
<feature type="transmembrane region" description="Helical" evidence="1">
    <location>
        <begin position="149"/>
        <end position="171"/>
    </location>
</feature>
<evidence type="ECO:0000313" key="3">
    <source>
        <dbReference type="EMBL" id="BBM86892.1"/>
    </source>
</evidence>
<feature type="transmembrane region" description="Helical" evidence="1">
    <location>
        <begin position="247"/>
        <end position="267"/>
    </location>
</feature>
<feature type="transmembrane region" description="Helical" evidence="1">
    <location>
        <begin position="91"/>
        <end position="109"/>
    </location>
</feature>
<feature type="transmembrane region" description="Helical" evidence="1">
    <location>
        <begin position="282"/>
        <end position="303"/>
    </location>
</feature>
<keyword evidence="4" id="KW-1185">Reference proteome</keyword>
<name>A0A5S9F752_UABAM</name>
<feature type="transmembrane region" description="Helical" evidence="1">
    <location>
        <begin position="216"/>
        <end position="235"/>
    </location>
</feature>
<dbReference type="Proteomes" id="UP000326354">
    <property type="component" value="Chromosome"/>
</dbReference>
<dbReference type="EMBL" id="AP019860">
    <property type="protein sequence ID" value="BBM86892.1"/>
    <property type="molecule type" value="Genomic_DNA"/>
</dbReference>
<dbReference type="KEGG" id="uam:UABAM_05294"/>
<dbReference type="GO" id="GO:0016747">
    <property type="term" value="F:acyltransferase activity, transferring groups other than amino-acyl groups"/>
    <property type="evidence" value="ECO:0007669"/>
    <property type="project" value="InterPro"/>
</dbReference>